<keyword evidence="2" id="KW-1185">Reference proteome</keyword>
<accession>A0AAD6RY72</accession>
<protein>
    <submittedName>
        <fullName evidence="1">Uncharacterized protein</fullName>
    </submittedName>
</protein>
<evidence type="ECO:0000313" key="2">
    <source>
        <dbReference type="Proteomes" id="UP001218188"/>
    </source>
</evidence>
<evidence type="ECO:0000313" key="1">
    <source>
        <dbReference type="EMBL" id="KAJ7017563.1"/>
    </source>
</evidence>
<reference evidence="1" key="1">
    <citation type="submission" date="2023-03" db="EMBL/GenBank/DDBJ databases">
        <title>Massive genome expansion in bonnet fungi (Mycena s.s.) driven by repeated elements and novel gene families across ecological guilds.</title>
        <authorList>
            <consortium name="Lawrence Berkeley National Laboratory"/>
            <person name="Harder C.B."/>
            <person name="Miyauchi S."/>
            <person name="Viragh M."/>
            <person name="Kuo A."/>
            <person name="Thoen E."/>
            <person name="Andreopoulos B."/>
            <person name="Lu D."/>
            <person name="Skrede I."/>
            <person name="Drula E."/>
            <person name="Henrissat B."/>
            <person name="Morin E."/>
            <person name="Kohler A."/>
            <person name="Barry K."/>
            <person name="LaButti K."/>
            <person name="Morin E."/>
            <person name="Salamov A."/>
            <person name="Lipzen A."/>
            <person name="Mereny Z."/>
            <person name="Hegedus B."/>
            <person name="Baldrian P."/>
            <person name="Stursova M."/>
            <person name="Weitz H."/>
            <person name="Taylor A."/>
            <person name="Grigoriev I.V."/>
            <person name="Nagy L.G."/>
            <person name="Martin F."/>
            <person name="Kauserud H."/>
        </authorList>
    </citation>
    <scope>NUCLEOTIDE SEQUENCE</scope>
    <source>
        <strain evidence="1">CBHHK200</strain>
    </source>
</reference>
<dbReference type="Proteomes" id="UP001218188">
    <property type="component" value="Unassembled WGS sequence"/>
</dbReference>
<dbReference type="EMBL" id="JARJCM010000396">
    <property type="protein sequence ID" value="KAJ7017563.1"/>
    <property type="molecule type" value="Genomic_DNA"/>
</dbReference>
<organism evidence="1 2">
    <name type="scientific">Mycena alexandri</name>
    <dbReference type="NCBI Taxonomy" id="1745969"/>
    <lineage>
        <taxon>Eukaryota</taxon>
        <taxon>Fungi</taxon>
        <taxon>Dikarya</taxon>
        <taxon>Basidiomycota</taxon>
        <taxon>Agaricomycotina</taxon>
        <taxon>Agaricomycetes</taxon>
        <taxon>Agaricomycetidae</taxon>
        <taxon>Agaricales</taxon>
        <taxon>Marasmiineae</taxon>
        <taxon>Mycenaceae</taxon>
        <taxon>Mycena</taxon>
    </lineage>
</organism>
<proteinExistence type="predicted"/>
<dbReference type="AlphaFoldDB" id="A0AAD6RY72"/>
<comment type="caution">
    <text evidence="1">The sequence shown here is derived from an EMBL/GenBank/DDBJ whole genome shotgun (WGS) entry which is preliminary data.</text>
</comment>
<sequence length="127" mass="14075">MLVPCIWSVFYNVSHTLLNSGFSKGTLAVQSYSSVLDVVCPKVKNKLVFVFCRPLMPTFWCLTFTAFRGHVGTSNQAVLTWVDIRGPLPILVHALCRLGLADVNPHQHIVPTWPRNAVFVDAGVVKP</sequence>
<gene>
    <name evidence="1" type="ORF">C8F04DRAFT_1200307</name>
</gene>
<name>A0AAD6RY72_9AGAR</name>